<dbReference type="KEGG" id="lamb:KBB96_20760"/>
<keyword evidence="1" id="KW-0732">Signal</keyword>
<dbReference type="EMBL" id="CP073100">
    <property type="protein sequence ID" value="QUE51273.1"/>
    <property type="molecule type" value="Genomic_DNA"/>
</dbReference>
<name>A0A975G957_9BACT</name>
<gene>
    <name evidence="2" type="ORF">KBB96_20760</name>
</gene>
<dbReference type="AlphaFoldDB" id="A0A975G957"/>
<evidence type="ECO:0000313" key="2">
    <source>
        <dbReference type="EMBL" id="QUE51273.1"/>
    </source>
</evidence>
<evidence type="ECO:0000256" key="1">
    <source>
        <dbReference type="SAM" id="SignalP"/>
    </source>
</evidence>
<reference evidence="2" key="1">
    <citation type="submission" date="2021-04" db="EMBL/GenBank/DDBJ databases">
        <title>Luteolibacter sp. 32A isolated from the skin of an Anderson's salamander (Ambystoma andersonii).</title>
        <authorList>
            <person name="Spergser J."/>
            <person name="Busse H.-J."/>
        </authorList>
    </citation>
    <scope>NUCLEOTIDE SEQUENCE</scope>
    <source>
        <strain evidence="2">32A</strain>
    </source>
</reference>
<evidence type="ECO:0000313" key="3">
    <source>
        <dbReference type="Proteomes" id="UP000676169"/>
    </source>
</evidence>
<proteinExistence type="predicted"/>
<dbReference type="RefSeq" id="WP_211631412.1">
    <property type="nucleotide sequence ID" value="NZ_CP073100.1"/>
</dbReference>
<keyword evidence="3" id="KW-1185">Reference proteome</keyword>
<feature type="signal peptide" evidence="1">
    <location>
        <begin position="1"/>
        <end position="24"/>
    </location>
</feature>
<sequence length="313" mass="34596">MKKQFIWPLMALAFGLMAAMPVRAAQPEKEADEQTRQENVSKIREWVDGLKFQTGEVPVGTVAKAKVPDGYKYLNPEDSGKYLQLLGNPPAEVLGILFPKDMDLMGDSRWFVVLEYEKEGHVKDDDAAKIDYNDLLDDMKKSSAEINKERVKQGYDAVEIVGWAASPRYDASTHKLYWAKDLKFGGADGEHTLNYNIRMLGREGVLVANAVGGMQDLKDIEKATPDILAMVDFTPGNRYEDYNPKTDHTAEYGIAGLIAGAAGLKVAAKLGIFALIAKKAVILWKPIAIALAVIASRFKKIVGFFRKKSPDAV</sequence>
<dbReference type="InterPro" id="IPR018682">
    <property type="entry name" value="DUF2167_membr"/>
</dbReference>
<feature type="chain" id="PRO_5037402296" evidence="1">
    <location>
        <begin position="25"/>
        <end position="313"/>
    </location>
</feature>
<dbReference type="Proteomes" id="UP000676169">
    <property type="component" value="Chromosome"/>
</dbReference>
<protein>
    <submittedName>
        <fullName evidence="2">DUF2167 domain-containing protein</fullName>
    </submittedName>
</protein>
<accession>A0A975G957</accession>
<dbReference type="Pfam" id="PF09935">
    <property type="entry name" value="DUF2167"/>
    <property type="match status" value="1"/>
</dbReference>
<organism evidence="2 3">
    <name type="scientific">Luteolibacter ambystomatis</name>
    <dbReference type="NCBI Taxonomy" id="2824561"/>
    <lineage>
        <taxon>Bacteria</taxon>
        <taxon>Pseudomonadati</taxon>
        <taxon>Verrucomicrobiota</taxon>
        <taxon>Verrucomicrobiia</taxon>
        <taxon>Verrucomicrobiales</taxon>
        <taxon>Verrucomicrobiaceae</taxon>
        <taxon>Luteolibacter</taxon>
    </lineage>
</organism>